<evidence type="ECO:0000256" key="1">
    <source>
        <dbReference type="SAM" id="Phobius"/>
    </source>
</evidence>
<organism evidence="2 3">
    <name type="scientific">Nocardioides zhouii</name>
    <dbReference type="NCBI Taxonomy" id="1168729"/>
    <lineage>
        <taxon>Bacteria</taxon>
        <taxon>Bacillati</taxon>
        <taxon>Actinomycetota</taxon>
        <taxon>Actinomycetes</taxon>
        <taxon>Propionibacteriales</taxon>
        <taxon>Nocardioidaceae</taxon>
        <taxon>Nocardioides</taxon>
    </lineage>
</organism>
<dbReference type="InterPro" id="IPR051533">
    <property type="entry name" value="WaaL-like"/>
</dbReference>
<evidence type="ECO:0008006" key="4">
    <source>
        <dbReference type="Google" id="ProtNLM"/>
    </source>
</evidence>
<proteinExistence type="predicted"/>
<dbReference type="OrthoDB" id="3767297at2"/>
<dbReference type="PANTHER" id="PTHR37422">
    <property type="entry name" value="TEICHURONIC ACID BIOSYNTHESIS PROTEIN TUAE"/>
    <property type="match status" value="1"/>
</dbReference>
<feature type="transmembrane region" description="Helical" evidence="1">
    <location>
        <begin position="71"/>
        <end position="91"/>
    </location>
</feature>
<feature type="transmembrane region" description="Helical" evidence="1">
    <location>
        <begin position="306"/>
        <end position="325"/>
    </location>
</feature>
<feature type="transmembrane region" description="Helical" evidence="1">
    <location>
        <begin position="126"/>
        <end position="149"/>
    </location>
</feature>
<feature type="transmembrane region" description="Helical" evidence="1">
    <location>
        <begin position="161"/>
        <end position="178"/>
    </location>
</feature>
<keyword evidence="1" id="KW-0472">Membrane</keyword>
<feature type="transmembrane region" description="Helical" evidence="1">
    <location>
        <begin position="97"/>
        <end position="114"/>
    </location>
</feature>
<name>A0A4Q2SJS1_9ACTN</name>
<evidence type="ECO:0000313" key="3">
    <source>
        <dbReference type="Proteomes" id="UP000291101"/>
    </source>
</evidence>
<keyword evidence="3" id="KW-1185">Reference proteome</keyword>
<evidence type="ECO:0000313" key="2">
    <source>
        <dbReference type="EMBL" id="RYC05846.1"/>
    </source>
</evidence>
<dbReference type="Proteomes" id="UP000291101">
    <property type="component" value="Unassembled WGS sequence"/>
</dbReference>
<keyword evidence="1" id="KW-0812">Transmembrane</keyword>
<dbReference type="RefSeq" id="WP_129428172.1">
    <property type="nucleotide sequence ID" value="NZ_SDWV01000020.1"/>
</dbReference>
<sequence>MNAKSTPWKLPDRTVEHAAEADREIRMSDFVLMAMLIPRGIDAGPAPLNELAMLALVGLCVFRPARGGAKLPTLVTILVASLITLLVLSGLANHLDWVRRVGHIGIMAGLIWAFGTGRVSLRSAALGMAVGLAAIIGMAIVGIGGDYYPGRLTGYLGDPNAGAYFIAVLGVIAIYFCDDRLKVRVFFAIPIVAGLILCYSRTGLLAAVFAVIWIWFGRRMGQVAGTVLAVSLVWLVQNIPEDVVSFGPFSNRTGSDNLRDRIIAQENVEIATSPWYGNGPGSARVSIRDVEFFFHNSYLATRQEGGWPALLIILGLLAYCFVVLAHQSHADVKAAAVQSAAIGTAVMAVTLGEVLLDTPVAIVVAFALGHVLTPVPKSPPDG</sequence>
<dbReference type="EMBL" id="SDWV01000020">
    <property type="protein sequence ID" value="RYC05846.1"/>
    <property type="molecule type" value="Genomic_DNA"/>
</dbReference>
<dbReference type="AlphaFoldDB" id="A0A4Q2SJS1"/>
<keyword evidence="1" id="KW-1133">Transmembrane helix</keyword>
<feature type="transmembrane region" description="Helical" evidence="1">
    <location>
        <begin position="346"/>
        <end position="372"/>
    </location>
</feature>
<protein>
    <recommendedName>
        <fullName evidence="4">O-antigen ligase family protein</fullName>
    </recommendedName>
</protein>
<dbReference type="PANTHER" id="PTHR37422:SF13">
    <property type="entry name" value="LIPOPOLYSACCHARIDE BIOSYNTHESIS PROTEIN PA4999-RELATED"/>
    <property type="match status" value="1"/>
</dbReference>
<comment type="caution">
    <text evidence="2">The sequence shown here is derived from an EMBL/GenBank/DDBJ whole genome shotgun (WGS) entry which is preliminary data.</text>
</comment>
<feature type="transmembrane region" description="Helical" evidence="1">
    <location>
        <begin position="185"/>
        <end position="216"/>
    </location>
</feature>
<accession>A0A4Q2SJS1</accession>
<reference evidence="2 3" key="1">
    <citation type="submission" date="2019-01" db="EMBL/GenBank/DDBJ databases">
        <title>Novel species of Nocardioides.</title>
        <authorList>
            <person name="Liu Q."/>
            <person name="X Y.-H."/>
        </authorList>
    </citation>
    <scope>NUCLEOTIDE SEQUENCE [LARGE SCALE GENOMIC DNA]</scope>
    <source>
        <strain evidence="2 3">HLT2-9</strain>
    </source>
</reference>
<gene>
    <name evidence="2" type="ORF">EUA94_17435</name>
</gene>